<dbReference type="InterPro" id="IPR036890">
    <property type="entry name" value="HATPase_C_sf"/>
</dbReference>
<dbReference type="RefSeq" id="WP_156831641.1">
    <property type="nucleotide sequence ID" value="NZ_CALJDE010000047.1"/>
</dbReference>
<dbReference type="Gene3D" id="1.10.287.130">
    <property type="match status" value="1"/>
</dbReference>
<dbReference type="InterPro" id="IPR003661">
    <property type="entry name" value="HisK_dim/P_dom"/>
</dbReference>
<keyword evidence="8" id="KW-0472">Membrane</keyword>
<keyword evidence="5 8" id="KW-0812">Transmembrane</keyword>
<dbReference type="Gene3D" id="6.10.340.10">
    <property type="match status" value="1"/>
</dbReference>
<dbReference type="CDD" id="cd00082">
    <property type="entry name" value="HisKA"/>
    <property type="match status" value="1"/>
</dbReference>
<evidence type="ECO:0000259" key="9">
    <source>
        <dbReference type="PROSITE" id="PS50109"/>
    </source>
</evidence>
<evidence type="ECO:0000256" key="6">
    <source>
        <dbReference type="ARBA" id="ARBA00022777"/>
    </source>
</evidence>
<dbReference type="SUPFAM" id="SSF55874">
    <property type="entry name" value="ATPase domain of HSP90 chaperone/DNA topoisomerase II/histidine kinase"/>
    <property type="match status" value="1"/>
</dbReference>
<dbReference type="PANTHER" id="PTHR45436">
    <property type="entry name" value="SENSOR HISTIDINE KINASE YKOH"/>
    <property type="match status" value="1"/>
</dbReference>
<feature type="transmembrane region" description="Helical" evidence="8">
    <location>
        <begin position="12"/>
        <end position="34"/>
    </location>
</feature>
<keyword evidence="6" id="KW-0418">Kinase</keyword>
<keyword evidence="7 8" id="KW-1133">Transmembrane helix</keyword>
<dbReference type="Pfam" id="PF02518">
    <property type="entry name" value="HATPase_c"/>
    <property type="match status" value="1"/>
</dbReference>
<dbReference type="GO" id="GO:0005886">
    <property type="term" value="C:plasma membrane"/>
    <property type="evidence" value="ECO:0007669"/>
    <property type="project" value="TreeGrafter"/>
</dbReference>
<dbReference type="Pfam" id="PF00512">
    <property type="entry name" value="HisKA"/>
    <property type="match status" value="1"/>
</dbReference>
<evidence type="ECO:0000256" key="7">
    <source>
        <dbReference type="ARBA" id="ARBA00022989"/>
    </source>
</evidence>
<keyword evidence="4" id="KW-0808">Transferase</keyword>
<dbReference type="InterPro" id="IPR050428">
    <property type="entry name" value="TCS_sensor_his_kinase"/>
</dbReference>
<sequence>MSGGSSIRRRLLVAFMLLAAGLGLTMGMVGLLSYDRLGTHLVDWYARPVMNALIEAEERSRRAEDRGRHNNLVYGADLAGLMDLQFRVGKQIPQEWRTLDPGLHFFDRMENFVFLEEHKGVRYALSGHTGLLVTIKAQLTRVLGLCAGLGLAVAALLAFLLSRRLTGQLTALTRTVSRGSVPRAGDDYPGLPPLPQVALNDEVGVLARAIASREEALRRFVQRESFFTGDVSHELRTPLTVMQGGLEVLELQLERLPGAERCAPTVERLQRTVHDMSATVGVLLLLARRPENIELEPVDLALLVRETAQGQDCFSLDLPESREVQAQPALAGIVVKNLLDNARLYSENGRVAVHLDGHALQVCNAGRIPEDMDIFARGVRARVRGDATPGGSGLGLSLVRRACEHLGWSVSYRHSGENETLFEVRFVPDSDGEHV</sequence>
<dbReference type="Proteomes" id="UP000186323">
    <property type="component" value="Chromosome I"/>
</dbReference>
<evidence type="ECO:0000256" key="2">
    <source>
        <dbReference type="ARBA" id="ARBA00012438"/>
    </source>
</evidence>
<evidence type="ECO:0000313" key="11">
    <source>
        <dbReference type="Proteomes" id="UP000186323"/>
    </source>
</evidence>
<dbReference type="SUPFAM" id="SSF47384">
    <property type="entry name" value="Homodimeric domain of signal transducing histidine kinase"/>
    <property type="match status" value="1"/>
</dbReference>
<dbReference type="PROSITE" id="PS50109">
    <property type="entry name" value="HIS_KIN"/>
    <property type="match status" value="1"/>
</dbReference>
<dbReference type="GO" id="GO:0000155">
    <property type="term" value="F:phosphorelay sensor kinase activity"/>
    <property type="evidence" value="ECO:0007669"/>
    <property type="project" value="InterPro"/>
</dbReference>
<evidence type="ECO:0000256" key="1">
    <source>
        <dbReference type="ARBA" id="ARBA00000085"/>
    </source>
</evidence>
<organism evidence="10 11">
    <name type="scientific">Desulfovibrio piger</name>
    <dbReference type="NCBI Taxonomy" id="901"/>
    <lineage>
        <taxon>Bacteria</taxon>
        <taxon>Pseudomonadati</taxon>
        <taxon>Thermodesulfobacteriota</taxon>
        <taxon>Desulfovibrionia</taxon>
        <taxon>Desulfovibrionales</taxon>
        <taxon>Desulfovibrionaceae</taxon>
        <taxon>Desulfovibrio</taxon>
    </lineage>
</organism>
<evidence type="ECO:0000313" key="10">
    <source>
        <dbReference type="EMBL" id="SFV73160.1"/>
    </source>
</evidence>
<dbReference type="InterPro" id="IPR036097">
    <property type="entry name" value="HisK_dim/P_sf"/>
</dbReference>
<dbReference type="PANTHER" id="PTHR45436:SF16">
    <property type="entry name" value="HISTIDINE KINASE"/>
    <property type="match status" value="1"/>
</dbReference>
<dbReference type="InterPro" id="IPR005467">
    <property type="entry name" value="His_kinase_dom"/>
</dbReference>
<dbReference type="SMART" id="SM00388">
    <property type="entry name" value="HisKA"/>
    <property type="match status" value="1"/>
</dbReference>
<accession>A0A1K1LEM9</accession>
<dbReference type="EMBL" id="LT630450">
    <property type="protein sequence ID" value="SFV73160.1"/>
    <property type="molecule type" value="Genomic_DNA"/>
</dbReference>
<keyword evidence="11" id="KW-1185">Reference proteome</keyword>
<evidence type="ECO:0000256" key="4">
    <source>
        <dbReference type="ARBA" id="ARBA00022679"/>
    </source>
</evidence>
<dbReference type="AlphaFoldDB" id="A0A1K1LEM9"/>
<comment type="catalytic activity">
    <reaction evidence="1">
        <text>ATP + protein L-histidine = ADP + protein N-phospho-L-histidine.</text>
        <dbReference type="EC" id="2.7.13.3"/>
    </reaction>
</comment>
<protein>
    <recommendedName>
        <fullName evidence="2">histidine kinase</fullName>
        <ecNumber evidence="2">2.7.13.3</ecNumber>
    </recommendedName>
</protein>
<dbReference type="KEGG" id="dpg:DESPIGER_1310"/>
<feature type="transmembrane region" description="Helical" evidence="8">
    <location>
        <begin position="142"/>
        <end position="161"/>
    </location>
</feature>
<evidence type="ECO:0000256" key="8">
    <source>
        <dbReference type="SAM" id="Phobius"/>
    </source>
</evidence>
<dbReference type="OrthoDB" id="9121563at2"/>
<evidence type="ECO:0000256" key="3">
    <source>
        <dbReference type="ARBA" id="ARBA00022553"/>
    </source>
</evidence>
<reference evidence="11" key="1">
    <citation type="submission" date="2016-10" db="EMBL/GenBank/DDBJ databases">
        <authorList>
            <person name="Wegmann U."/>
        </authorList>
    </citation>
    <scope>NUCLEOTIDE SEQUENCE [LARGE SCALE GENOMIC DNA]</scope>
</reference>
<dbReference type="Gene3D" id="3.30.565.10">
    <property type="entry name" value="Histidine kinase-like ATPase, C-terminal domain"/>
    <property type="match status" value="1"/>
</dbReference>
<dbReference type="SMART" id="SM00387">
    <property type="entry name" value="HATPase_c"/>
    <property type="match status" value="1"/>
</dbReference>
<dbReference type="InterPro" id="IPR003594">
    <property type="entry name" value="HATPase_dom"/>
</dbReference>
<feature type="domain" description="Histidine kinase" evidence="9">
    <location>
        <begin position="230"/>
        <end position="430"/>
    </location>
</feature>
<keyword evidence="3" id="KW-0597">Phosphoprotein</keyword>
<evidence type="ECO:0000256" key="5">
    <source>
        <dbReference type="ARBA" id="ARBA00022692"/>
    </source>
</evidence>
<name>A0A1K1LEM9_9BACT</name>
<proteinExistence type="predicted"/>
<dbReference type="EC" id="2.7.13.3" evidence="2"/>
<gene>
    <name evidence="10" type="ORF">DESPIGER_1310</name>
</gene>